<dbReference type="PRINTS" id="PR00126">
    <property type="entry name" value="ATPASEGAMMA"/>
</dbReference>
<dbReference type="NCBIfam" id="NF004145">
    <property type="entry name" value="PRK05621.1-2"/>
    <property type="match status" value="1"/>
</dbReference>
<dbReference type="NCBIfam" id="TIGR01146">
    <property type="entry name" value="ATPsyn_F1gamma"/>
    <property type="match status" value="1"/>
</dbReference>
<dbReference type="AlphaFoldDB" id="A0A0V8RSV2"/>
<keyword evidence="10" id="KW-1003">Cell membrane</keyword>
<evidence type="ECO:0000256" key="10">
    <source>
        <dbReference type="HAMAP-Rule" id="MF_00815"/>
    </source>
</evidence>
<evidence type="ECO:0000256" key="2">
    <source>
        <dbReference type="ARBA" id="ARBA00004170"/>
    </source>
</evidence>
<keyword evidence="9 10" id="KW-0066">ATP synthesis</keyword>
<dbReference type="GO" id="GO:0005524">
    <property type="term" value="F:ATP binding"/>
    <property type="evidence" value="ECO:0007669"/>
    <property type="project" value="UniProtKB-UniRule"/>
</dbReference>
<organism evidence="11 12">
    <name type="scientific">Schaalia odontolytica</name>
    <dbReference type="NCBI Taxonomy" id="1660"/>
    <lineage>
        <taxon>Bacteria</taxon>
        <taxon>Bacillati</taxon>
        <taxon>Actinomycetota</taxon>
        <taxon>Actinomycetes</taxon>
        <taxon>Actinomycetales</taxon>
        <taxon>Actinomycetaceae</taxon>
        <taxon>Schaalia</taxon>
    </lineage>
</organism>
<evidence type="ECO:0000313" key="11">
    <source>
        <dbReference type="EMBL" id="KSW11134.1"/>
    </source>
</evidence>
<evidence type="ECO:0000256" key="9">
    <source>
        <dbReference type="ARBA" id="ARBA00023310"/>
    </source>
</evidence>
<dbReference type="GO" id="GO:0046933">
    <property type="term" value="F:proton-transporting ATP synthase activity, rotational mechanism"/>
    <property type="evidence" value="ECO:0007669"/>
    <property type="project" value="UniProtKB-UniRule"/>
</dbReference>
<dbReference type="GO" id="GO:0005886">
    <property type="term" value="C:plasma membrane"/>
    <property type="evidence" value="ECO:0007669"/>
    <property type="project" value="UniProtKB-SubCell"/>
</dbReference>
<evidence type="ECO:0000256" key="1">
    <source>
        <dbReference type="ARBA" id="ARBA00003456"/>
    </source>
</evidence>
<dbReference type="Gene3D" id="1.10.287.80">
    <property type="entry name" value="ATP synthase, gamma subunit, helix hairpin domain"/>
    <property type="match status" value="1"/>
</dbReference>
<gene>
    <name evidence="10" type="primary">atpG</name>
    <name evidence="11" type="ORF">APY09_06645</name>
</gene>
<protein>
    <recommendedName>
        <fullName evidence="10">ATP synthase gamma chain</fullName>
    </recommendedName>
    <alternativeName>
        <fullName evidence="10">ATP synthase F1 sector gamma subunit</fullName>
    </alternativeName>
    <alternativeName>
        <fullName evidence="10">F-ATPase gamma subunit</fullName>
    </alternativeName>
</protein>
<evidence type="ECO:0000313" key="12">
    <source>
        <dbReference type="Proteomes" id="UP000054686"/>
    </source>
</evidence>
<comment type="similarity">
    <text evidence="3 10">Belongs to the ATPase gamma chain family.</text>
</comment>
<dbReference type="Proteomes" id="UP000054686">
    <property type="component" value="Unassembled WGS sequence"/>
</dbReference>
<dbReference type="Gene3D" id="3.40.1380.10">
    <property type="match status" value="1"/>
</dbReference>
<keyword evidence="7 10" id="KW-0472">Membrane</keyword>
<name>A0A0V8RSV2_9ACTO</name>
<dbReference type="InterPro" id="IPR023632">
    <property type="entry name" value="ATP_synth_F1_gsu_CS"/>
</dbReference>
<dbReference type="PROSITE" id="PS00153">
    <property type="entry name" value="ATPASE_GAMMA"/>
    <property type="match status" value="1"/>
</dbReference>
<dbReference type="OrthoDB" id="9812769at2"/>
<dbReference type="PANTHER" id="PTHR11693:SF22">
    <property type="entry name" value="ATP SYNTHASE SUBUNIT GAMMA, MITOCHONDRIAL"/>
    <property type="match status" value="1"/>
</dbReference>
<evidence type="ECO:0000256" key="3">
    <source>
        <dbReference type="ARBA" id="ARBA00007681"/>
    </source>
</evidence>
<evidence type="ECO:0000256" key="4">
    <source>
        <dbReference type="ARBA" id="ARBA00022448"/>
    </source>
</evidence>
<comment type="function">
    <text evidence="1 10">Produces ATP from ADP in the presence of a proton gradient across the membrane. The gamma chain is believed to be important in regulating ATPase activity and the flow of protons through the CF(0) complex.</text>
</comment>
<keyword evidence="5 10" id="KW-0375">Hydrogen ion transport</keyword>
<comment type="caution">
    <text evidence="11">The sequence shown here is derived from an EMBL/GenBank/DDBJ whole genome shotgun (WGS) entry which is preliminary data.</text>
</comment>
<dbReference type="GO" id="GO:0045259">
    <property type="term" value="C:proton-transporting ATP synthase complex"/>
    <property type="evidence" value="ECO:0007669"/>
    <property type="project" value="UniProtKB-KW"/>
</dbReference>
<comment type="subcellular location">
    <subcellularLocation>
        <location evidence="10">Cell membrane</location>
        <topology evidence="10">Peripheral membrane protein</topology>
    </subcellularLocation>
    <subcellularLocation>
        <location evidence="2">Membrane</location>
        <topology evidence="2">Peripheral membrane protein</topology>
    </subcellularLocation>
</comment>
<evidence type="ECO:0000256" key="7">
    <source>
        <dbReference type="ARBA" id="ARBA00023136"/>
    </source>
</evidence>
<keyword evidence="8 10" id="KW-0139">CF(1)</keyword>
<dbReference type="RefSeq" id="WP_060566925.1">
    <property type="nucleotide sequence ID" value="NZ_CP040006.1"/>
</dbReference>
<sequence>MGGQQRIYKQRIASTTTLAKVFRAMEMIAASRIGAARRAATEAGPYEKALTQAVAAVAVHTDLDHPLTEEREDTNRVAILVVASDRGMAGAYSATILRESEKLIADLREDGYEPVVYTFGRRASAYFRFRGVDIEREWEGESDSPSAETAREMANVLLERFLDKDPDTGVGALHLVYTRFKTVMSQVPEVRQMLPLTVVDAPESDEERATERGFADDPSLAQPEYEFIPSAEAVLDTLLPLYVEARIHNVLLQSAASELASRQRAMHTATDNANELITKYTRLANSARQAEITQEITEIVGGADALNAS</sequence>
<evidence type="ECO:0000256" key="5">
    <source>
        <dbReference type="ARBA" id="ARBA00022781"/>
    </source>
</evidence>
<dbReference type="InterPro" id="IPR035968">
    <property type="entry name" value="ATP_synth_F1_ATPase_gsu"/>
</dbReference>
<dbReference type="GO" id="GO:0042777">
    <property type="term" value="P:proton motive force-driven plasma membrane ATP synthesis"/>
    <property type="evidence" value="ECO:0007669"/>
    <property type="project" value="UniProtKB-UniRule"/>
</dbReference>
<dbReference type="PANTHER" id="PTHR11693">
    <property type="entry name" value="ATP SYNTHASE GAMMA CHAIN"/>
    <property type="match status" value="1"/>
</dbReference>
<proteinExistence type="inferred from homology"/>
<dbReference type="Pfam" id="PF00231">
    <property type="entry name" value="ATP-synt"/>
    <property type="match status" value="1"/>
</dbReference>
<dbReference type="CDD" id="cd12151">
    <property type="entry name" value="F1-ATPase_gamma"/>
    <property type="match status" value="1"/>
</dbReference>
<dbReference type="InterPro" id="IPR000131">
    <property type="entry name" value="ATP_synth_F1_gsu"/>
</dbReference>
<dbReference type="HAMAP" id="MF_00815">
    <property type="entry name" value="ATP_synth_gamma_bact"/>
    <property type="match status" value="1"/>
</dbReference>
<evidence type="ECO:0000256" key="8">
    <source>
        <dbReference type="ARBA" id="ARBA00023196"/>
    </source>
</evidence>
<accession>A0A0V8RSV2</accession>
<keyword evidence="6 10" id="KW-0406">Ion transport</keyword>
<evidence type="ECO:0000256" key="6">
    <source>
        <dbReference type="ARBA" id="ARBA00023065"/>
    </source>
</evidence>
<dbReference type="SUPFAM" id="SSF52943">
    <property type="entry name" value="ATP synthase (F1-ATPase), gamma subunit"/>
    <property type="match status" value="1"/>
</dbReference>
<comment type="subunit">
    <text evidence="10">F-type ATPases have 2 components, CF(1) - the catalytic core - and CF(0) - the membrane proton channel. CF(1) has five subunits: alpha(3), beta(3), gamma(1), delta(1), epsilon(1). CF(0) has three main subunits: a, b and c.</text>
</comment>
<reference evidence="11 12" key="1">
    <citation type="submission" date="2015-10" db="EMBL/GenBank/DDBJ databases">
        <title>Draft Genome of Actinomyces odontolyticus subsp. actinosynbacter strain XH001.</title>
        <authorList>
            <person name="Mclean J.S."/>
            <person name="He X."/>
        </authorList>
    </citation>
    <scope>NUCLEOTIDE SEQUENCE [LARGE SCALE GENOMIC DNA]</scope>
    <source>
        <strain evidence="11 12">XH001</strain>
    </source>
</reference>
<keyword evidence="4 10" id="KW-0813">Transport</keyword>
<dbReference type="EMBL" id="LLVT01000002">
    <property type="protein sequence ID" value="KSW11134.1"/>
    <property type="molecule type" value="Genomic_DNA"/>
</dbReference>